<proteinExistence type="predicted"/>
<dbReference type="EMBL" id="CP011494">
    <property type="protein sequence ID" value="AKO51860.1"/>
    <property type="molecule type" value="Genomic_DNA"/>
</dbReference>
<dbReference type="GO" id="GO:0046819">
    <property type="term" value="P:protein secretion by the type V secretion system"/>
    <property type="evidence" value="ECO:0007669"/>
    <property type="project" value="TreeGrafter"/>
</dbReference>
<dbReference type="KEGG" id="mpq:ABA45_05025"/>
<gene>
    <name evidence="2" type="ORF">ABA45_05025</name>
    <name evidence="3" type="ORF">ABA45_05050</name>
</gene>
<dbReference type="Proteomes" id="UP000036406">
    <property type="component" value="Chromosome"/>
</dbReference>
<sequence>MKALESDILKFNRVNDARLQAELRAGKDFGLTDIVVVVDEPLQDNVELFVDNYGYASSGEVELGAIYRRQDIFTGSDRGLLYALVSDGNQAFSSIYSAPVKASGWRLGGSLAVNQSEVTEGDFKDLSVEGDSVSLTLDASWLAISTSNFWLNALGSAMHSVSKTSVLGQDISDYDINKLNTGAQFTWFGPNWQLSGRQLVGWVSTHNKSASGTDQSFAVLTGDASGYYRPGQSNWYGLVQMDYQYTNEKAIPGAVAYSIGGPTSIRGYVPGLISGDYGIQTSLEAHYSGLSVLGGALDPFVFYDIGTVLSRNPTQTPEAAGVGLGWSGVKGVSVNMTYANALADIVPEQDDWVFYTRVSWEWGR</sequence>
<dbReference type="PATRIC" id="fig|330734.3.peg.1063"/>
<dbReference type="PANTHER" id="PTHR34597:SF1">
    <property type="entry name" value="HEME_HEMOPEXIN TRANSPORTER PROTEIN HUXB"/>
    <property type="match status" value="1"/>
</dbReference>
<dbReference type="Gene3D" id="2.40.160.50">
    <property type="entry name" value="membrane protein fhac: a member of the omp85/tpsb transporter family"/>
    <property type="match status" value="1"/>
</dbReference>
<dbReference type="GO" id="GO:0008320">
    <property type="term" value="F:protein transmembrane transporter activity"/>
    <property type="evidence" value="ECO:0007669"/>
    <property type="project" value="TreeGrafter"/>
</dbReference>
<dbReference type="GO" id="GO:0098046">
    <property type="term" value="C:type V protein secretion system complex"/>
    <property type="evidence" value="ECO:0007669"/>
    <property type="project" value="TreeGrafter"/>
</dbReference>
<organism evidence="3 4">
    <name type="scientific">Marinobacter psychrophilus</name>
    <dbReference type="NCBI Taxonomy" id="330734"/>
    <lineage>
        <taxon>Bacteria</taxon>
        <taxon>Pseudomonadati</taxon>
        <taxon>Pseudomonadota</taxon>
        <taxon>Gammaproteobacteria</taxon>
        <taxon>Pseudomonadales</taxon>
        <taxon>Marinobacteraceae</taxon>
        <taxon>Marinobacter</taxon>
    </lineage>
</organism>
<dbReference type="EMBL" id="CP011494">
    <property type="protein sequence ID" value="AKO51864.1"/>
    <property type="molecule type" value="Genomic_DNA"/>
</dbReference>
<dbReference type="Pfam" id="PF03865">
    <property type="entry name" value="ShlB"/>
    <property type="match status" value="1"/>
</dbReference>
<protein>
    <recommendedName>
        <fullName evidence="1">Haemolysin activator HlyB C-terminal domain-containing protein</fullName>
    </recommendedName>
</protein>
<dbReference type="STRING" id="330734.ABA45_05025"/>
<dbReference type="InterPro" id="IPR051544">
    <property type="entry name" value="TPS_OM_transporter"/>
</dbReference>
<keyword evidence="4" id="KW-1185">Reference proteome</keyword>
<evidence type="ECO:0000259" key="1">
    <source>
        <dbReference type="Pfam" id="PF03865"/>
    </source>
</evidence>
<evidence type="ECO:0000313" key="4">
    <source>
        <dbReference type="Proteomes" id="UP000036406"/>
    </source>
</evidence>
<name>A0A0H4HYW8_9GAMM</name>
<dbReference type="KEGG" id="mpq:ABA45_05050"/>
<accession>A0A0H4HYW8</accession>
<reference evidence="3 4" key="1">
    <citation type="submission" date="2015-05" db="EMBL/GenBank/DDBJ databases">
        <title>Complete genome of Marinobacter psychrophilus strain 20041T isolated from sea-ice of the Canadian Basin.</title>
        <authorList>
            <person name="Song L."/>
            <person name="Ren L."/>
            <person name="Yu Y."/>
            <person name="Wang X."/>
        </authorList>
    </citation>
    <scope>NUCLEOTIDE SEQUENCE [LARGE SCALE GENOMIC DNA]</scope>
    <source>
        <strain evidence="3 4">20041</strain>
    </source>
</reference>
<dbReference type="PANTHER" id="PTHR34597">
    <property type="entry name" value="SLR1661 PROTEIN"/>
    <property type="match status" value="1"/>
</dbReference>
<dbReference type="AlphaFoldDB" id="A0A0H4HYW8"/>
<dbReference type="InterPro" id="IPR005565">
    <property type="entry name" value="Hemolysn_activator_HlyB_C"/>
</dbReference>
<evidence type="ECO:0000313" key="3">
    <source>
        <dbReference type="EMBL" id="AKO51864.1"/>
    </source>
</evidence>
<evidence type="ECO:0000313" key="2">
    <source>
        <dbReference type="EMBL" id="AKO51860.1"/>
    </source>
</evidence>
<feature type="domain" description="Haemolysin activator HlyB C-terminal" evidence="1">
    <location>
        <begin position="30"/>
        <end position="328"/>
    </location>
</feature>